<dbReference type="GeneID" id="8293928"/>
<keyword evidence="1" id="KW-0862">Zinc</keyword>
<dbReference type="Gene3D" id="3.30.40.10">
    <property type="entry name" value="Zinc/RING finger domain, C3HC4 (zinc finger)"/>
    <property type="match status" value="1"/>
</dbReference>
<evidence type="ECO:0000313" key="4">
    <source>
        <dbReference type="EMBL" id="CAR25207.1"/>
    </source>
</evidence>
<protein>
    <submittedName>
        <fullName evidence="4">KLTH0G14080p</fullName>
    </submittedName>
</protein>
<dbReference type="GO" id="GO:0008270">
    <property type="term" value="F:zinc ion binding"/>
    <property type="evidence" value="ECO:0007669"/>
    <property type="project" value="UniProtKB-KW"/>
</dbReference>
<evidence type="ECO:0000313" key="5">
    <source>
        <dbReference type="Proteomes" id="UP000002036"/>
    </source>
</evidence>
<proteinExistence type="predicted"/>
<gene>
    <name evidence="4" type="ordered locus">KLTH0G14080g</name>
</gene>
<dbReference type="InParanoid" id="C5DN46"/>
<sequence>MLSPDQTQEQLIFQLANIGGHNVPMRDDCSSSLTTPRSSRSRRWGQGLTKTPKPKNGFVMQECSQPGLGIGFPGLEPPWGSTATPTPRSHSLSVLEIPSRSTSIPRPESKFLKPPFALASSSSFEEWNTPVSGPLPYQLSAGVTPPRVRPFDHPSHSTSKKSYIHEPCSLCLEFISCRTLGEKVVPLECGHLVHEECLVAYFDSPTKFDINDMFPYCRKCDNDVRCLPSDLQLRDSCISRALVSGSPRFKRFQDIAPKERLVDKVSSDSISIPNRLLSMEDFRLNAGPSRSRSNKNVKDLSLRLKPNNNFRGSVVSGISSVISSVSDFSVSQPQDSNGGMSITEHKPPLAALRSYYTHLLMENFPNQLHGWKIDANFGLLRLVDRLMFSEDGKKYQDACCYLFTNALLIALVSPTFDPKISAGIRLHTYVTYHPLSDTSVDSLNSSVLKCTILSATPNAKLMHGSTLYLTEALDSASSQVIEKWISALLNKDILFGNSALSSTLPPPPIIEEETRRSLMVELPGASSLDLDVSEQIDDNEAIVRTSTVISNNQSRRTTITSLLSLKRGRPTLLALVLQLDPSRLKDAELIGLVNSLMALTFKIRDARLCLVDLEGGIVSQGLVREQLSVVKDLKSTVKDHNRARFNPADFKNEFIWENVDKIGIAVISNTLVESGKSCLFMDYNSFAGINRTRPHELKIHIGFLNVDYTDCISELVEVASAHDLLETLCYGFNLSFEEEDDNNDDDDEDFDNDVSYEYDVKLDRFDDLHTLKTPGSDHTKASFIIVDNDNSAGLLTNTLNDEMLETDEWISTRSPLLRENRTSCSIESPLTDNLEIKEVPGSSSPIGEDVSLNAVLAKLHLQDFDEKFKKRTTEKPEIRQKQLKRSSKFINKICIDELAQESSINEAQNTLLGWTAFLKGISKQLDDAMDDKNEAEATPP</sequence>
<dbReference type="EMBL" id="CU928171">
    <property type="protein sequence ID" value="CAR25207.1"/>
    <property type="molecule type" value="Genomic_DNA"/>
</dbReference>
<name>C5DN46_LACTC</name>
<feature type="region of interest" description="Disordered" evidence="2">
    <location>
        <begin position="23"/>
        <end position="56"/>
    </location>
</feature>
<feature type="domain" description="RING-type" evidence="3">
    <location>
        <begin position="168"/>
        <end position="218"/>
    </location>
</feature>
<dbReference type="PROSITE" id="PS50089">
    <property type="entry name" value="ZF_RING_2"/>
    <property type="match status" value="1"/>
</dbReference>
<dbReference type="STRING" id="559295.C5DN46"/>
<organism evidence="4 5">
    <name type="scientific">Lachancea thermotolerans (strain ATCC 56472 / CBS 6340 / NRRL Y-8284)</name>
    <name type="common">Yeast</name>
    <name type="synonym">Kluyveromyces thermotolerans</name>
    <dbReference type="NCBI Taxonomy" id="559295"/>
    <lineage>
        <taxon>Eukaryota</taxon>
        <taxon>Fungi</taxon>
        <taxon>Dikarya</taxon>
        <taxon>Ascomycota</taxon>
        <taxon>Saccharomycotina</taxon>
        <taxon>Saccharomycetes</taxon>
        <taxon>Saccharomycetales</taxon>
        <taxon>Saccharomycetaceae</taxon>
        <taxon>Lachancea</taxon>
    </lineage>
</organism>
<dbReference type="InterPro" id="IPR013083">
    <property type="entry name" value="Znf_RING/FYVE/PHD"/>
</dbReference>
<dbReference type="OMA" id="SHQECLI"/>
<reference evidence="4 5" key="1">
    <citation type="journal article" date="2009" name="Genome Res.">
        <title>Comparative genomics of protoploid Saccharomycetaceae.</title>
        <authorList>
            <consortium name="The Genolevures Consortium"/>
            <person name="Souciet J.-L."/>
            <person name="Dujon B."/>
            <person name="Gaillardin C."/>
            <person name="Johnston M."/>
            <person name="Baret P.V."/>
            <person name="Cliften P."/>
            <person name="Sherman D.J."/>
            <person name="Weissenbach J."/>
            <person name="Westhof E."/>
            <person name="Wincker P."/>
            <person name="Jubin C."/>
            <person name="Poulain J."/>
            <person name="Barbe V."/>
            <person name="Segurens B."/>
            <person name="Artiguenave F."/>
            <person name="Anthouard V."/>
            <person name="Vacherie B."/>
            <person name="Val M.-E."/>
            <person name="Fulton R.S."/>
            <person name="Minx P."/>
            <person name="Wilson R."/>
            <person name="Durrens P."/>
            <person name="Jean G."/>
            <person name="Marck C."/>
            <person name="Martin T."/>
            <person name="Nikolski M."/>
            <person name="Rolland T."/>
            <person name="Seret M.-L."/>
            <person name="Casaregola S."/>
            <person name="Despons L."/>
            <person name="Fairhead C."/>
            <person name="Fischer G."/>
            <person name="Lafontaine I."/>
            <person name="Leh V."/>
            <person name="Lemaire M."/>
            <person name="de Montigny J."/>
            <person name="Neuveglise C."/>
            <person name="Thierry A."/>
            <person name="Blanc-Lenfle I."/>
            <person name="Bleykasten C."/>
            <person name="Diffels J."/>
            <person name="Fritsch E."/>
            <person name="Frangeul L."/>
            <person name="Goeffon A."/>
            <person name="Jauniaux N."/>
            <person name="Kachouri-Lafond R."/>
            <person name="Payen C."/>
            <person name="Potier S."/>
            <person name="Pribylova L."/>
            <person name="Ozanne C."/>
            <person name="Richard G.-F."/>
            <person name="Sacerdot C."/>
            <person name="Straub M.-L."/>
            <person name="Talla E."/>
        </authorList>
    </citation>
    <scope>NUCLEOTIDE SEQUENCE [LARGE SCALE GENOMIC DNA]</scope>
    <source>
        <strain evidence="5">ATCC 56472 / CBS 6340 / NRRL Y-8284</strain>
    </source>
</reference>
<evidence type="ECO:0000259" key="3">
    <source>
        <dbReference type="PROSITE" id="PS50089"/>
    </source>
</evidence>
<dbReference type="CDD" id="cd16448">
    <property type="entry name" value="RING-H2"/>
    <property type="match status" value="1"/>
</dbReference>
<dbReference type="eggNOG" id="ENOG502QQID">
    <property type="taxonomic scope" value="Eukaryota"/>
</dbReference>
<dbReference type="InterPro" id="IPR001841">
    <property type="entry name" value="Znf_RING"/>
</dbReference>
<keyword evidence="1" id="KW-0479">Metal-binding</keyword>
<dbReference type="AlphaFoldDB" id="C5DN46"/>
<dbReference type="KEGG" id="lth:KLTH0G14080g"/>
<dbReference type="FunCoup" id="C5DN46">
    <property type="interactions" value="111"/>
</dbReference>
<accession>C5DN46</accession>
<keyword evidence="1" id="KW-0863">Zinc-finger</keyword>
<dbReference type="InterPro" id="IPR038382">
    <property type="entry name" value="Ste5_C_sf"/>
</dbReference>
<evidence type="ECO:0000256" key="2">
    <source>
        <dbReference type="SAM" id="MobiDB-lite"/>
    </source>
</evidence>
<dbReference type="Gene3D" id="3.40.50.11070">
    <property type="entry name" value="Protein Ste5, Fus3-binding domain"/>
    <property type="match status" value="1"/>
</dbReference>
<dbReference type="Proteomes" id="UP000002036">
    <property type="component" value="Chromosome G"/>
</dbReference>
<keyword evidence="5" id="KW-1185">Reference proteome</keyword>
<dbReference type="Pfam" id="PF12194">
    <property type="entry name" value="Ste5_C"/>
    <property type="match status" value="1"/>
</dbReference>
<dbReference type="HOGENOM" id="CLU_013813_0_0_1"/>
<evidence type="ECO:0000256" key="1">
    <source>
        <dbReference type="PROSITE-ProRule" id="PRU00175"/>
    </source>
</evidence>
<dbReference type="SUPFAM" id="SSF57850">
    <property type="entry name" value="RING/U-box"/>
    <property type="match status" value="1"/>
</dbReference>
<dbReference type="RefSeq" id="XP_002555644.1">
    <property type="nucleotide sequence ID" value="XM_002555598.1"/>
</dbReference>
<dbReference type="OrthoDB" id="299997at2759"/>
<dbReference type="InterPro" id="IPR021106">
    <property type="entry name" value="Ste5_Fus3-bd_dom"/>
</dbReference>